<feature type="repeat" description="ANK" evidence="3">
    <location>
        <begin position="138"/>
        <end position="170"/>
    </location>
</feature>
<dbReference type="PANTHER" id="PTHR24171">
    <property type="entry name" value="ANKYRIN REPEAT DOMAIN-CONTAINING PROTEIN 39-RELATED"/>
    <property type="match status" value="1"/>
</dbReference>
<evidence type="ECO:0000313" key="5">
    <source>
        <dbReference type="Proteomes" id="UP000075903"/>
    </source>
</evidence>
<accession>A0A182VE25</accession>
<dbReference type="Gene3D" id="1.25.40.20">
    <property type="entry name" value="Ankyrin repeat-containing domain"/>
    <property type="match status" value="1"/>
</dbReference>
<name>A0A182VE25_ANOME</name>
<dbReference type="PROSITE" id="PS50297">
    <property type="entry name" value="ANK_REP_REGION"/>
    <property type="match status" value="3"/>
</dbReference>
<dbReference type="PROSITE" id="PS50088">
    <property type="entry name" value="ANK_REPEAT"/>
    <property type="match status" value="4"/>
</dbReference>
<evidence type="ECO:0000256" key="1">
    <source>
        <dbReference type="ARBA" id="ARBA00022737"/>
    </source>
</evidence>
<dbReference type="InterPro" id="IPR036770">
    <property type="entry name" value="Ankyrin_rpt-contain_sf"/>
</dbReference>
<feature type="repeat" description="ANK" evidence="3">
    <location>
        <begin position="171"/>
        <end position="203"/>
    </location>
</feature>
<evidence type="ECO:0000313" key="4">
    <source>
        <dbReference type="EnsemblMetazoa" id="AMEM013396-PA"/>
    </source>
</evidence>
<dbReference type="Pfam" id="PF00023">
    <property type="entry name" value="Ank"/>
    <property type="match status" value="1"/>
</dbReference>
<dbReference type="EnsemblMetazoa" id="AMEM013396-RA">
    <property type="protein sequence ID" value="AMEM013396-PA"/>
    <property type="gene ID" value="AMEM013396"/>
</dbReference>
<dbReference type="InterPro" id="IPR002110">
    <property type="entry name" value="Ankyrin_rpt"/>
</dbReference>
<reference evidence="4" key="1">
    <citation type="submission" date="2020-05" db="UniProtKB">
        <authorList>
            <consortium name="EnsemblMetazoa"/>
        </authorList>
    </citation>
    <scope>IDENTIFICATION</scope>
    <source>
        <strain evidence="4">MAF</strain>
    </source>
</reference>
<keyword evidence="2 3" id="KW-0040">ANK repeat</keyword>
<feature type="repeat" description="ANK" evidence="3">
    <location>
        <begin position="105"/>
        <end position="137"/>
    </location>
</feature>
<dbReference type="SMART" id="SM00248">
    <property type="entry name" value="ANK"/>
    <property type="match status" value="5"/>
</dbReference>
<dbReference type="VEuPathDB" id="VectorBase:AMEM013396"/>
<dbReference type="Pfam" id="PF12796">
    <property type="entry name" value="Ank_2"/>
    <property type="match status" value="1"/>
</dbReference>
<dbReference type="VEuPathDB" id="VectorBase:AMEM21_004522"/>
<keyword evidence="5" id="KW-1185">Reference proteome</keyword>
<organism evidence="4 5">
    <name type="scientific">Anopheles merus</name>
    <name type="common">Mosquito</name>
    <dbReference type="NCBI Taxonomy" id="30066"/>
    <lineage>
        <taxon>Eukaryota</taxon>
        <taxon>Metazoa</taxon>
        <taxon>Ecdysozoa</taxon>
        <taxon>Arthropoda</taxon>
        <taxon>Hexapoda</taxon>
        <taxon>Insecta</taxon>
        <taxon>Pterygota</taxon>
        <taxon>Neoptera</taxon>
        <taxon>Endopterygota</taxon>
        <taxon>Diptera</taxon>
        <taxon>Nematocera</taxon>
        <taxon>Culicoidea</taxon>
        <taxon>Culicidae</taxon>
        <taxon>Anophelinae</taxon>
        <taxon>Anopheles</taxon>
    </lineage>
</organism>
<dbReference type="SUPFAM" id="SSF48403">
    <property type="entry name" value="Ankyrin repeat"/>
    <property type="match status" value="1"/>
</dbReference>
<dbReference type="GO" id="GO:0070531">
    <property type="term" value="C:BRCA1-A complex"/>
    <property type="evidence" value="ECO:0007669"/>
    <property type="project" value="TreeGrafter"/>
</dbReference>
<dbReference type="GO" id="GO:0085020">
    <property type="term" value="P:protein K6-linked ubiquitination"/>
    <property type="evidence" value="ECO:0007669"/>
    <property type="project" value="TreeGrafter"/>
</dbReference>
<dbReference type="AlphaFoldDB" id="A0A182VE25"/>
<dbReference type="PANTHER" id="PTHR24171:SF8">
    <property type="entry name" value="BRCA1-ASSOCIATED RING DOMAIN PROTEIN 1"/>
    <property type="match status" value="1"/>
</dbReference>
<evidence type="ECO:0000256" key="2">
    <source>
        <dbReference type="ARBA" id="ARBA00023043"/>
    </source>
</evidence>
<proteinExistence type="predicted"/>
<evidence type="ECO:0000256" key="3">
    <source>
        <dbReference type="PROSITE-ProRule" id="PRU00023"/>
    </source>
</evidence>
<sequence>MHTQRATQANSRLIVAGVATEAEILTTPAQPTTHRMSSKSTFFYELARKSENEIQATLMRCPSHITERDESERLLVHWAALVGQERLVESILERHPDQLNAEDDAGLTPLILATLGRHPAIVTMLTFRGANVHQRSRRGHSALQYACSKNQPAIARHLVQLGANVDVVDYLNETPLHRATAIGSTELIGLLIEAGASPNIPNSEGNTPLHMACEEDKQECALELVRGGANLELQNRYEKTPLDLASRSLRQVLSASVASRRQAG</sequence>
<dbReference type="GO" id="GO:0004842">
    <property type="term" value="F:ubiquitin-protein transferase activity"/>
    <property type="evidence" value="ECO:0007669"/>
    <property type="project" value="TreeGrafter"/>
</dbReference>
<feature type="repeat" description="ANK" evidence="3">
    <location>
        <begin position="204"/>
        <end position="236"/>
    </location>
</feature>
<dbReference type="GO" id="GO:0031436">
    <property type="term" value="C:BRCA1-BARD1 complex"/>
    <property type="evidence" value="ECO:0007669"/>
    <property type="project" value="TreeGrafter"/>
</dbReference>
<dbReference type="Proteomes" id="UP000075903">
    <property type="component" value="Unassembled WGS sequence"/>
</dbReference>
<dbReference type="STRING" id="30066.A0A182VE25"/>
<keyword evidence="1" id="KW-0677">Repeat</keyword>
<protein>
    <submittedName>
        <fullName evidence="4">ANK_REP_REGION domain-containing protein</fullName>
    </submittedName>
</protein>